<feature type="compositionally biased region" description="Polar residues" evidence="1">
    <location>
        <begin position="95"/>
        <end position="104"/>
    </location>
</feature>
<comment type="caution">
    <text evidence="2">The sequence shown here is derived from an EMBL/GenBank/DDBJ whole genome shotgun (WGS) entry which is preliminary data.</text>
</comment>
<feature type="compositionally biased region" description="Polar residues" evidence="1">
    <location>
        <begin position="773"/>
        <end position="784"/>
    </location>
</feature>
<feature type="compositionally biased region" description="Acidic residues" evidence="1">
    <location>
        <begin position="194"/>
        <end position="208"/>
    </location>
</feature>
<feature type="compositionally biased region" description="Polar residues" evidence="1">
    <location>
        <begin position="251"/>
        <end position="266"/>
    </location>
</feature>
<feature type="compositionally biased region" description="Low complexity" evidence="1">
    <location>
        <begin position="727"/>
        <end position="736"/>
    </location>
</feature>
<feature type="compositionally biased region" description="Polar residues" evidence="1">
    <location>
        <begin position="672"/>
        <end position="696"/>
    </location>
</feature>
<keyword evidence="3" id="KW-1185">Reference proteome</keyword>
<feature type="compositionally biased region" description="Polar residues" evidence="1">
    <location>
        <begin position="16"/>
        <end position="35"/>
    </location>
</feature>
<feature type="compositionally biased region" description="Basic and acidic residues" evidence="1">
    <location>
        <begin position="170"/>
        <end position="189"/>
    </location>
</feature>
<reference evidence="2" key="1">
    <citation type="journal article" date="2020" name="Fungal Divers.">
        <title>Resolving the Mortierellaceae phylogeny through synthesis of multi-gene phylogenetics and phylogenomics.</title>
        <authorList>
            <person name="Vandepol N."/>
            <person name="Liber J."/>
            <person name="Desiro A."/>
            <person name="Na H."/>
            <person name="Kennedy M."/>
            <person name="Barry K."/>
            <person name="Grigoriev I.V."/>
            <person name="Miller A.N."/>
            <person name="O'Donnell K."/>
            <person name="Stajich J.E."/>
            <person name="Bonito G."/>
        </authorList>
    </citation>
    <scope>NUCLEOTIDE SEQUENCE</scope>
    <source>
        <strain evidence="2">KOD948</strain>
    </source>
</reference>
<gene>
    <name evidence="2" type="ORF">BG011_005888</name>
</gene>
<proteinExistence type="predicted"/>
<feature type="region of interest" description="Disordered" evidence="1">
    <location>
        <begin position="664"/>
        <end position="696"/>
    </location>
</feature>
<evidence type="ECO:0000313" key="3">
    <source>
        <dbReference type="Proteomes" id="UP000726737"/>
    </source>
</evidence>
<feature type="region of interest" description="Disordered" evidence="1">
    <location>
        <begin position="382"/>
        <end position="496"/>
    </location>
</feature>
<feature type="compositionally biased region" description="Polar residues" evidence="1">
    <location>
        <begin position="470"/>
        <end position="488"/>
    </location>
</feature>
<feature type="region of interest" description="Disordered" evidence="1">
    <location>
        <begin position="512"/>
        <end position="547"/>
    </location>
</feature>
<dbReference type="Proteomes" id="UP000726737">
    <property type="component" value="Unassembled WGS sequence"/>
</dbReference>
<feature type="region of interest" description="Disordered" evidence="1">
    <location>
        <begin position="90"/>
        <end position="213"/>
    </location>
</feature>
<dbReference type="EMBL" id="JAAAJA010000413">
    <property type="protein sequence ID" value="KAG0254223.1"/>
    <property type="molecule type" value="Genomic_DNA"/>
</dbReference>
<feature type="region of interest" description="Disordered" evidence="1">
    <location>
        <begin position="230"/>
        <end position="271"/>
    </location>
</feature>
<feature type="compositionally biased region" description="Low complexity" evidence="1">
    <location>
        <begin position="230"/>
        <end position="250"/>
    </location>
</feature>
<feature type="region of interest" description="Disordered" evidence="1">
    <location>
        <begin position="727"/>
        <end position="808"/>
    </location>
</feature>
<name>A0A9P6PW16_9FUNG</name>
<feature type="region of interest" description="Disordered" evidence="1">
    <location>
        <begin position="1"/>
        <end position="35"/>
    </location>
</feature>
<feature type="compositionally biased region" description="Low complexity" evidence="1">
    <location>
        <begin position="744"/>
        <end position="755"/>
    </location>
</feature>
<evidence type="ECO:0000313" key="2">
    <source>
        <dbReference type="EMBL" id="KAG0254223.1"/>
    </source>
</evidence>
<dbReference type="AlphaFoldDB" id="A0A9P6PW16"/>
<evidence type="ECO:0000256" key="1">
    <source>
        <dbReference type="SAM" id="MobiDB-lite"/>
    </source>
</evidence>
<protein>
    <submittedName>
        <fullName evidence="2">Uncharacterized protein</fullName>
    </submittedName>
</protein>
<organism evidence="2 3">
    <name type="scientific">Mortierella polycephala</name>
    <dbReference type="NCBI Taxonomy" id="41804"/>
    <lineage>
        <taxon>Eukaryota</taxon>
        <taxon>Fungi</taxon>
        <taxon>Fungi incertae sedis</taxon>
        <taxon>Mucoromycota</taxon>
        <taxon>Mortierellomycotina</taxon>
        <taxon>Mortierellomycetes</taxon>
        <taxon>Mortierellales</taxon>
        <taxon>Mortierellaceae</taxon>
        <taxon>Mortierella</taxon>
    </lineage>
</organism>
<accession>A0A9P6PW16</accession>
<feature type="compositionally biased region" description="Polar residues" evidence="1">
    <location>
        <begin position="382"/>
        <end position="439"/>
    </location>
</feature>
<sequence>MEKLTSLLKKKRSKNDVLTPSGLQRKASSTMSGSSVETLPLSLSLPAAATNVSSDPQVSFSLMDDIMGELAGSTPKKTALNDVERAIELSRQLDLGQSVTTNSHTKSRSRSSNIPNINHLGKRHSPSKFTDPMSSQDDRNHNSGLGSKPITTAATSTKQHLRGGRVQVKGAEEKAEAASRLGETSKRENAQLPSDDEGCDNSDSEGSDAELSSYKKRQLALRMQQQQQQQLPLLQQQQQQQQQKPQQEQPSSSAISPSYDANSKKNPLNPENVIDRMKDRHRAVIAGAAAAARDEYYEDYMGEHGMLQPVAFNMQYGMDSGMTYGADDYHLQQQQQYFGQGISTHLPHSQVNASYGHPPANTLALGHSHGIVAPVPSYNSGLQGMVKQSQDGYSGHITTLPQEQSYPTSTGTDASASKMNSGEPATSSHRGRIRQQSTASSVGSSEYSWSEPCPAHNTSSRKEIRRESGYGSTNDQGKRPSTSGSLSASDGEKTPTKLSDITKAVEGLSVVQANVDNNKDDEEEEEDWTKSSNLFADDDEDEVHPQPCKDSGVIQDSIHGLKNNGYIPFGGPRGLDNGDDSDDDERPIFKNRTNNIRNELLRRRVALNTPPLAEVSLESLEESMMHSMNGQISFIPNTANLHQPLSRPSSMNIQAPFLPQLQQKHQQKNQHMSKGSLSYQLPTSQPASQMGHQHSYSVDGIPVNMLAGATARRVPVFPQSGYKDLRQSVISPSSSRSRSRHASHSSISSVSIQSPYPMPATTLLHPLPRRPQSAHQRPHNNGSNIKRVDSPSRQRHQQHQSRPSLRGCASFEYVRHPNGGYQVAASSDSNGGGPFIRGFAEPPSSPHQHQQALPQQGYMPSMQQHQKMMGPLPAHSHVDMQQPQAYYMAPSHVGFPLQANDPYTGISSQPMAQAIRR</sequence>
<feature type="compositionally biased region" description="Low complexity" evidence="1">
    <location>
        <begin position="440"/>
        <end position="450"/>
    </location>
</feature>
<feature type="compositionally biased region" description="Polar residues" evidence="1">
    <location>
        <begin position="142"/>
        <end position="158"/>
    </location>
</feature>
<dbReference type="OrthoDB" id="2450037at2759"/>